<sequence>MKCRCRYDGYRVWSYNCHIGGSLSSETEDTFPGLVNNQVSFR</sequence>
<evidence type="ECO:0000313" key="1">
    <source>
        <dbReference type="EMBL" id="JAH14983.1"/>
    </source>
</evidence>
<name>A0A0E9QFU6_ANGAN</name>
<protein>
    <submittedName>
        <fullName evidence="1">Uncharacterized protein</fullName>
    </submittedName>
</protein>
<reference evidence="1" key="2">
    <citation type="journal article" date="2015" name="Fish Shellfish Immunol.">
        <title>Early steps in the European eel (Anguilla anguilla)-Vibrio vulnificus interaction in the gills: Role of the RtxA13 toxin.</title>
        <authorList>
            <person name="Callol A."/>
            <person name="Pajuelo D."/>
            <person name="Ebbesson L."/>
            <person name="Teles M."/>
            <person name="MacKenzie S."/>
            <person name="Amaro C."/>
        </authorList>
    </citation>
    <scope>NUCLEOTIDE SEQUENCE</scope>
</reference>
<dbReference type="EMBL" id="GBXM01093594">
    <property type="protein sequence ID" value="JAH14983.1"/>
    <property type="molecule type" value="Transcribed_RNA"/>
</dbReference>
<reference evidence="1" key="1">
    <citation type="submission" date="2014-11" db="EMBL/GenBank/DDBJ databases">
        <authorList>
            <person name="Amaro Gonzalez C."/>
        </authorList>
    </citation>
    <scope>NUCLEOTIDE SEQUENCE</scope>
</reference>
<organism evidence="1">
    <name type="scientific">Anguilla anguilla</name>
    <name type="common">European freshwater eel</name>
    <name type="synonym">Muraena anguilla</name>
    <dbReference type="NCBI Taxonomy" id="7936"/>
    <lineage>
        <taxon>Eukaryota</taxon>
        <taxon>Metazoa</taxon>
        <taxon>Chordata</taxon>
        <taxon>Craniata</taxon>
        <taxon>Vertebrata</taxon>
        <taxon>Euteleostomi</taxon>
        <taxon>Actinopterygii</taxon>
        <taxon>Neopterygii</taxon>
        <taxon>Teleostei</taxon>
        <taxon>Anguilliformes</taxon>
        <taxon>Anguillidae</taxon>
        <taxon>Anguilla</taxon>
    </lineage>
</organism>
<dbReference type="AlphaFoldDB" id="A0A0E9QFU6"/>
<accession>A0A0E9QFU6</accession>
<proteinExistence type="predicted"/>